<dbReference type="Pfam" id="PF02397">
    <property type="entry name" value="Bac_transf"/>
    <property type="match status" value="1"/>
</dbReference>
<keyword evidence="2" id="KW-1133">Transmembrane helix</keyword>
<dbReference type="PANTHER" id="PTHR30576">
    <property type="entry name" value="COLANIC BIOSYNTHESIS UDP-GLUCOSE LIPID CARRIER TRANSFERASE"/>
    <property type="match status" value="1"/>
</dbReference>
<dbReference type="GO" id="GO:0016780">
    <property type="term" value="F:phosphotransferase activity, for other substituted phosphate groups"/>
    <property type="evidence" value="ECO:0007669"/>
    <property type="project" value="TreeGrafter"/>
</dbReference>
<evidence type="ECO:0000313" key="5">
    <source>
        <dbReference type="Proteomes" id="UP000742098"/>
    </source>
</evidence>
<reference evidence="4" key="1">
    <citation type="journal article" date="2021" name="PeerJ">
        <title>Extensive microbial diversity within the chicken gut microbiome revealed by metagenomics and culture.</title>
        <authorList>
            <person name="Gilroy R."/>
            <person name="Ravi A."/>
            <person name="Getino M."/>
            <person name="Pursley I."/>
            <person name="Horton D.L."/>
            <person name="Alikhan N.F."/>
            <person name="Baker D."/>
            <person name="Gharbi K."/>
            <person name="Hall N."/>
            <person name="Watson M."/>
            <person name="Adriaenssens E.M."/>
            <person name="Foster-Nyarko E."/>
            <person name="Jarju S."/>
            <person name="Secka A."/>
            <person name="Antonio M."/>
            <person name="Oren A."/>
            <person name="Chaudhuri R.R."/>
            <person name="La Ragione R."/>
            <person name="Hildebrand F."/>
            <person name="Pallen M.J."/>
        </authorList>
    </citation>
    <scope>NUCLEOTIDE SEQUENCE</scope>
    <source>
        <strain evidence="4">6966</strain>
    </source>
</reference>
<evidence type="ECO:0000256" key="2">
    <source>
        <dbReference type="SAM" id="Phobius"/>
    </source>
</evidence>
<dbReference type="EMBL" id="DYVS01000071">
    <property type="protein sequence ID" value="HJF69855.1"/>
    <property type="molecule type" value="Genomic_DNA"/>
</dbReference>
<dbReference type="PANTHER" id="PTHR30576:SF8">
    <property type="entry name" value="UNDECAPRENYL-PHOSPHATE GALACTOSE PHOSPHOTRANSFERASE"/>
    <property type="match status" value="1"/>
</dbReference>
<feature type="domain" description="Bacterial sugar transferase" evidence="3">
    <location>
        <begin position="6"/>
        <end position="180"/>
    </location>
</feature>
<dbReference type="AlphaFoldDB" id="A0A921H343"/>
<keyword evidence="2" id="KW-0472">Membrane</keyword>
<protein>
    <submittedName>
        <fullName evidence="4">Sugar transferase</fullName>
    </submittedName>
</protein>
<reference evidence="4" key="2">
    <citation type="submission" date="2021-09" db="EMBL/GenBank/DDBJ databases">
        <authorList>
            <person name="Gilroy R."/>
        </authorList>
    </citation>
    <scope>NUCLEOTIDE SEQUENCE</scope>
    <source>
        <strain evidence="4">6966</strain>
    </source>
</reference>
<proteinExistence type="inferred from homology"/>
<organism evidence="4 5">
    <name type="scientific">Butyricimonas virosa</name>
    <dbReference type="NCBI Taxonomy" id="544645"/>
    <lineage>
        <taxon>Bacteria</taxon>
        <taxon>Pseudomonadati</taxon>
        <taxon>Bacteroidota</taxon>
        <taxon>Bacteroidia</taxon>
        <taxon>Bacteroidales</taxon>
        <taxon>Odoribacteraceae</taxon>
        <taxon>Butyricimonas</taxon>
    </lineage>
</organism>
<evidence type="ECO:0000313" key="4">
    <source>
        <dbReference type="EMBL" id="HJF69855.1"/>
    </source>
</evidence>
<comment type="similarity">
    <text evidence="1">Belongs to the bacterial sugar transferase family.</text>
</comment>
<name>A0A921H343_9BACT</name>
<evidence type="ECO:0000256" key="1">
    <source>
        <dbReference type="ARBA" id="ARBA00006464"/>
    </source>
</evidence>
<feature type="transmembrane region" description="Helical" evidence="2">
    <location>
        <begin position="12"/>
        <end position="36"/>
    </location>
</feature>
<keyword evidence="2" id="KW-0812">Transmembrane</keyword>
<dbReference type="InterPro" id="IPR003362">
    <property type="entry name" value="Bact_transf"/>
</dbReference>
<gene>
    <name evidence="4" type="ORF">K8V05_03775</name>
</gene>
<comment type="caution">
    <text evidence="4">The sequence shown here is derived from an EMBL/GenBank/DDBJ whole genome shotgun (WGS) entry which is preliminary data.</text>
</comment>
<evidence type="ECO:0000259" key="3">
    <source>
        <dbReference type="Pfam" id="PF02397"/>
    </source>
</evidence>
<sequence length="205" mass="23630">MYRYVKQVFDFVSALLLLVVSSPLLFVLVILVRLNLGSPVFFTQERTGKKMRRFKLIKFRTMTNACDSSGKLLPDHQRATRFGRFLRSSSLDELPELINIIKGDMSVIGPRPLPPRYDSYYSGYEKKRFDVRGGLITPDSVDRNPIISWDKQLEYEANYAERGGLLLDLKIMVGVFRILFKRNTTGYGSFERRSLDVERSSIKGD</sequence>
<dbReference type="Proteomes" id="UP000742098">
    <property type="component" value="Unassembled WGS sequence"/>
</dbReference>
<accession>A0A921H343</accession>
<keyword evidence="4" id="KW-0808">Transferase</keyword>